<dbReference type="Proteomes" id="UP000262073">
    <property type="component" value="Chromosome"/>
</dbReference>
<organism evidence="3 4">
    <name type="scientific">Salinimonas sediminis</name>
    <dbReference type="NCBI Taxonomy" id="2303538"/>
    <lineage>
        <taxon>Bacteria</taxon>
        <taxon>Pseudomonadati</taxon>
        <taxon>Pseudomonadota</taxon>
        <taxon>Gammaproteobacteria</taxon>
        <taxon>Alteromonadales</taxon>
        <taxon>Alteromonadaceae</taxon>
        <taxon>Alteromonas/Salinimonas group</taxon>
        <taxon>Salinimonas</taxon>
    </lineage>
</organism>
<dbReference type="EMBL" id="CP031769">
    <property type="protein sequence ID" value="AXR08490.1"/>
    <property type="molecule type" value="Genomic_DNA"/>
</dbReference>
<dbReference type="Pfam" id="PF22688">
    <property type="entry name" value="Hda_lid"/>
    <property type="match status" value="1"/>
</dbReference>
<gene>
    <name evidence="3" type="primary">hda</name>
    <name evidence="3" type="ORF">D0Y50_10825</name>
</gene>
<dbReference type="PANTHER" id="PTHR30050">
    <property type="entry name" value="CHROMOSOMAL REPLICATION INITIATOR PROTEIN DNAA"/>
    <property type="match status" value="1"/>
</dbReference>
<dbReference type="GO" id="GO:0032297">
    <property type="term" value="P:negative regulation of DNA-templated DNA replication initiation"/>
    <property type="evidence" value="ECO:0007669"/>
    <property type="project" value="InterPro"/>
</dbReference>
<dbReference type="InterPro" id="IPR055199">
    <property type="entry name" value="Hda_lid"/>
</dbReference>
<dbReference type="Gene3D" id="3.40.50.300">
    <property type="entry name" value="P-loop containing nucleotide triphosphate hydrolases"/>
    <property type="match status" value="1"/>
</dbReference>
<evidence type="ECO:0000313" key="3">
    <source>
        <dbReference type="EMBL" id="AXR08490.1"/>
    </source>
</evidence>
<dbReference type="Gene3D" id="1.10.8.60">
    <property type="match status" value="1"/>
</dbReference>
<accession>A0A346NSI3</accession>
<dbReference type="GO" id="GO:0006270">
    <property type="term" value="P:DNA replication initiation"/>
    <property type="evidence" value="ECO:0007669"/>
    <property type="project" value="TreeGrafter"/>
</dbReference>
<dbReference type="SUPFAM" id="SSF52540">
    <property type="entry name" value="P-loop containing nucleoside triphosphate hydrolases"/>
    <property type="match status" value="1"/>
</dbReference>
<dbReference type="InterPro" id="IPR027417">
    <property type="entry name" value="P-loop_NTPase"/>
</dbReference>
<reference evidence="3 4" key="1">
    <citation type="submission" date="2018-08" db="EMBL/GenBank/DDBJ databases">
        <title>Salinimonas sediminis sp. nov., a piezophilic bacterium isolated from a deep-sea sediment sample from the New Britain Trench.</title>
        <authorList>
            <person name="Cao J."/>
        </authorList>
    </citation>
    <scope>NUCLEOTIDE SEQUENCE [LARGE SCALE GENOMIC DNA]</scope>
    <source>
        <strain evidence="3 4">N102</strain>
    </source>
</reference>
<dbReference type="OrthoDB" id="9784878at2"/>
<name>A0A346NSI3_9ALTE</name>
<dbReference type="PANTHER" id="PTHR30050:SF5">
    <property type="entry name" value="DNAA REGULATORY INACTIVATOR HDA"/>
    <property type="match status" value="1"/>
</dbReference>
<dbReference type="NCBIfam" id="TIGR03420">
    <property type="entry name" value="DnaA_homol_Hda"/>
    <property type="match status" value="1"/>
</dbReference>
<protein>
    <submittedName>
        <fullName evidence="3">DnaA regulatory inactivator Hda</fullName>
    </submittedName>
</protein>
<keyword evidence="4" id="KW-1185">Reference proteome</keyword>
<feature type="domain" description="Hda lid" evidence="2">
    <location>
        <begin position="180"/>
        <end position="243"/>
    </location>
</feature>
<evidence type="ECO:0000259" key="2">
    <source>
        <dbReference type="Pfam" id="PF22688"/>
    </source>
</evidence>
<evidence type="ECO:0000313" key="4">
    <source>
        <dbReference type="Proteomes" id="UP000262073"/>
    </source>
</evidence>
<dbReference type="AlphaFoldDB" id="A0A346NSI3"/>
<keyword evidence="1" id="KW-0175">Coiled coil</keyword>
<dbReference type="KEGG" id="salm:D0Y50_10825"/>
<proteinExistence type="predicted"/>
<evidence type="ECO:0000256" key="1">
    <source>
        <dbReference type="SAM" id="Coils"/>
    </source>
</evidence>
<dbReference type="InterPro" id="IPR017788">
    <property type="entry name" value="Hda"/>
</dbReference>
<feature type="coiled-coil region" evidence="1">
    <location>
        <begin position="207"/>
        <end position="234"/>
    </location>
</feature>
<sequence>MSVQLPLPVSLPADETFDSFIDTPNSQLVSMLRQLCEAAPHWRQHPDLLSFAQQRLPLLTITGGGGRGKSHLLYAVCHTLAGNNVSHLYLNLNQVQDLSPKVLEGLETLSFVMLDNLHAIAGVYEWEAALFDLINRVSEQPYAVILGTSQLGAASPQFTLPDLRSRLQWGTAFSLQPLNDGQRKQALGQRARQKGLMFSDAALQFLLNHYDRSLKSLMQLLERLDKRSLQEKKKITVALVKRELGVN</sequence>